<dbReference type="Proteomes" id="UP000682733">
    <property type="component" value="Unassembled WGS sequence"/>
</dbReference>
<comment type="similarity">
    <text evidence="3">Belongs to the membrane-bound acyltransferase family. Sterol o-acyltransferase subfamily.</text>
</comment>
<evidence type="ECO:0000256" key="2">
    <source>
        <dbReference type="ARBA" id="ARBA00005189"/>
    </source>
</evidence>
<dbReference type="PANTHER" id="PTHR10408:SF7">
    <property type="entry name" value="DIACYLGLYCEROL O-ACYLTRANSFERASE 1"/>
    <property type="match status" value="1"/>
</dbReference>
<evidence type="ECO:0000256" key="1">
    <source>
        <dbReference type="ARBA" id="ARBA00004477"/>
    </source>
</evidence>
<reference evidence="13" key="1">
    <citation type="submission" date="2021-02" db="EMBL/GenBank/DDBJ databases">
        <authorList>
            <person name="Nowell W R."/>
        </authorList>
    </citation>
    <scope>NUCLEOTIDE SEQUENCE</scope>
</reference>
<dbReference type="EMBL" id="CAJNOK010006591">
    <property type="protein sequence ID" value="CAF1008370.1"/>
    <property type="molecule type" value="Genomic_DNA"/>
</dbReference>
<dbReference type="GO" id="GO:0004144">
    <property type="term" value="F:diacylglycerol O-acyltransferase activity"/>
    <property type="evidence" value="ECO:0007669"/>
    <property type="project" value="UniProtKB-EC"/>
</dbReference>
<dbReference type="InterPro" id="IPR014371">
    <property type="entry name" value="Oat_ACAT_DAG_ARE"/>
</dbReference>
<evidence type="ECO:0000313" key="12">
    <source>
        <dbReference type="EMBL" id="CAF1008370.1"/>
    </source>
</evidence>
<protein>
    <recommendedName>
        <fullName evidence="4">diacylglycerol O-acyltransferase</fullName>
        <ecNumber evidence="4">2.3.1.20</ecNumber>
    </recommendedName>
</protein>
<accession>A0A8S2IVP6</accession>
<dbReference type="AlphaFoldDB" id="A0A8S2IVP6"/>
<proteinExistence type="inferred from homology"/>
<evidence type="ECO:0000256" key="3">
    <source>
        <dbReference type="ARBA" id="ARBA00009010"/>
    </source>
</evidence>
<evidence type="ECO:0000313" key="14">
    <source>
        <dbReference type="Proteomes" id="UP000682733"/>
    </source>
</evidence>
<sequence length="162" mass="19299">MLYRITITVKTDVLQESNNDDLAEKSSASLVKYPDNLSFKDLYYFLVAPTLCYELNYPRTRKIHKNFLARRLCEILFLSSLEYILVQQWIIPILRSIDRPLNELSTLTIIERLLRLAIPNHLIWLIFFYLVFHSCLNAIAELLQFDDRLFYSDWWNAKDMAD</sequence>
<dbReference type="PANTHER" id="PTHR10408">
    <property type="entry name" value="STEROL O-ACYLTRANSFERASE"/>
    <property type="match status" value="1"/>
</dbReference>
<evidence type="ECO:0000256" key="6">
    <source>
        <dbReference type="ARBA" id="ARBA00022692"/>
    </source>
</evidence>
<name>A0A8S2IVP6_9BILA</name>
<evidence type="ECO:0000256" key="5">
    <source>
        <dbReference type="ARBA" id="ARBA00022679"/>
    </source>
</evidence>
<evidence type="ECO:0000256" key="11">
    <source>
        <dbReference type="SAM" id="Phobius"/>
    </source>
</evidence>
<comment type="caution">
    <text evidence="13">The sequence shown here is derived from an EMBL/GenBank/DDBJ whole genome shotgun (WGS) entry which is preliminary data.</text>
</comment>
<feature type="transmembrane region" description="Helical" evidence="11">
    <location>
        <begin position="122"/>
        <end position="143"/>
    </location>
</feature>
<dbReference type="Pfam" id="PF03062">
    <property type="entry name" value="MBOAT"/>
    <property type="match status" value="1"/>
</dbReference>
<evidence type="ECO:0000256" key="9">
    <source>
        <dbReference type="ARBA" id="ARBA00023136"/>
    </source>
</evidence>
<evidence type="ECO:0000256" key="10">
    <source>
        <dbReference type="ARBA" id="ARBA00023315"/>
    </source>
</evidence>
<evidence type="ECO:0000256" key="7">
    <source>
        <dbReference type="ARBA" id="ARBA00022824"/>
    </source>
</evidence>
<keyword evidence="10" id="KW-0012">Acyltransferase</keyword>
<dbReference type="EMBL" id="CAJOBA010006599">
    <property type="protein sequence ID" value="CAF3777385.1"/>
    <property type="molecule type" value="Genomic_DNA"/>
</dbReference>
<dbReference type="InterPro" id="IPR004299">
    <property type="entry name" value="MBOAT_fam"/>
</dbReference>
<keyword evidence="8 11" id="KW-1133">Transmembrane helix</keyword>
<organism evidence="13 14">
    <name type="scientific">Didymodactylos carnosus</name>
    <dbReference type="NCBI Taxonomy" id="1234261"/>
    <lineage>
        <taxon>Eukaryota</taxon>
        <taxon>Metazoa</taxon>
        <taxon>Spiralia</taxon>
        <taxon>Gnathifera</taxon>
        <taxon>Rotifera</taxon>
        <taxon>Eurotatoria</taxon>
        <taxon>Bdelloidea</taxon>
        <taxon>Philodinida</taxon>
        <taxon>Philodinidae</taxon>
        <taxon>Didymodactylos</taxon>
    </lineage>
</organism>
<gene>
    <name evidence="12" type="ORF">OVA965_LOCUS14915</name>
    <name evidence="13" type="ORF">TMI583_LOCUS14919</name>
</gene>
<keyword evidence="6 11" id="KW-0812">Transmembrane</keyword>
<keyword evidence="7" id="KW-0256">Endoplasmic reticulum</keyword>
<evidence type="ECO:0000256" key="8">
    <source>
        <dbReference type="ARBA" id="ARBA00022989"/>
    </source>
</evidence>
<dbReference type="GO" id="GO:0019432">
    <property type="term" value="P:triglyceride biosynthetic process"/>
    <property type="evidence" value="ECO:0007669"/>
    <property type="project" value="TreeGrafter"/>
</dbReference>
<comment type="subcellular location">
    <subcellularLocation>
        <location evidence="1">Endoplasmic reticulum membrane</location>
        <topology evidence="1">Multi-pass membrane protein</topology>
    </subcellularLocation>
</comment>
<dbReference type="EC" id="2.3.1.20" evidence="4"/>
<evidence type="ECO:0000256" key="4">
    <source>
        <dbReference type="ARBA" id="ARBA00013244"/>
    </source>
</evidence>
<keyword evidence="9 11" id="KW-0472">Membrane</keyword>
<evidence type="ECO:0000313" key="13">
    <source>
        <dbReference type="EMBL" id="CAF3777385.1"/>
    </source>
</evidence>
<comment type="pathway">
    <text evidence="2">Lipid metabolism.</text>
</comment>
<dbReference type="GO" id="GO:0005789">
    <property type="term" value="C:endoplasmic reticulum membrane"/>
    <property type="evidence" value="ECO:0007669"/>
    <property type="project" value="UniProtKB-SubCell"/>
</dbReference>
<dbReference type="Proteomes" id="UP000677228">
    <property type="component" value="Unassembled WGS sequence"/>
</dbReference>
<keyword evidence="5" id="KW-0808">Transferase</keyword>